<organism evidence="17 18">
    <name type="scientific">Russula ochroleuca</name>
    <dbReference type="NCBI Taxonomy" id="152965"/>
    <lineage>
        <taxon>Eukaryota</taxon>
        <taxon>Fungi</taxon>
        <taxon>Dikarya</taxon>
        <taxon>Basidiomycota</taxon>
        <taxon>Agaricomycotina</taxon>
        <taxon>Agaricomycetes</taxon>
        <taxon>Russulales</taxon>
        <taxon>Russulaceae</taxon>
        <taxon>Russula</taxon>
    </lineage>
</organism>
<feature type="region of interest" description="Disordered" evidence="16">
    <location>
        <begin position="423"/>
        <end position="447"/>
    </location>
</feature>
<feature type="region of interest" description="Disordered" evidence="16">
    <location>
        <begin position="107"/>
        <end position="154"/>
    </location>
</feature>
<sequence length="657" mass="69833">MSTTIKESKSIPENPPRWKPSSDPASITVPGLDTTASVTDQIDQIDQLITLKLQNIDADFSRMQQVLSNRILPAFKRYSIGTEPAREAAKFWTSFYEQAAQVRIPTSDDLSSLHETSPGVAMEESHASSRPEDLSVASGFNADTFNPNRTPSESSFVPAQAAVSSTPAATAARTRVANDTSFTPLPPGTDPSWGMSLESPLVRLDRELREFGRADPQPASTSASIDIFSEADLTVGNVTTVVVDETVHAPTPAPAPAPSDTREIRPTVQTHVVPPLSFRRNPATPARNPYISAHTDPRHWSGIVDLRSPQPPGPSFSAAVAEKEDDPTLPVGMSPPVMVPFATLPSLGRSPAKTAAENIRRALVRDALRADGGDSNVSGSGSGSLVPTPPSLARYTRGTSASLEPDLELESMMRHVLDPSQPHWWQSSAASSTSISDKSRSTPSYYTTPAPSTHAYAHEAVPAPSETPPSSSVGLPLVGGDADTTIDATPESEDSTSTFSSSGEDSVHNTAHPSAAFLLASRQRGLHDYDDDDELDQDDGFDDSLDADADIAPVHPFARARASAHGEYEDDSFDSLDGEEDEGGDMPEETVFGLRPAERNEAARLQPRLRMYGEDLLQDTMDIGTRLARAGRIEESPTPWGSGGGGGGNGGGGGRAV</sequence>
<keyword evidence="6" id="KW-0158">Chromosome</keyword>
<feature type="compositionally biased region" description="Gly residues" evidence="16">
    <location>
        <begin position="641"/>
        <end position="657"/>
    </location>
</feature>
<evidence type="ECO:0000256" key="3">
    <source>
        <dbReference type="ARBA" id="ARBA00004629"/>
    </source>
</evidence>
<evidence type="ECO:0000256" key="13">
    <source>
        <dbReference type="ARBA" id="ARBA00023242"/>
    </source>
</evidence>
<evidence type="ECO:0000256" key="10">
    <source>
        <dbReference type="ARBA" id="ARBA00022776"/>
    </source>
</evidence>
<evidence type="ECO:0000256" key="15">
    <source>
        <dbReference type="ARBA" id="ARBA00023328"/>
    </source>
</evidence>
<keyword evidence="13" id="KW-0539">Nucleus</keyword>
<feature type="compositionally biased region" description="Polar residues" evidence="16">
    <location>
        <begin position="141"/>
        <end position="154"/>
    </location>
</feature>
<evidence type="ECO:0000256" key="2">
    <source>
        <dbReference type="ARBA" id="ARBA00004186"/>
    </source>
</evidence>
<feature type="compositionally biased region" description="Basic and acidic residues" evidence="16">
    <location>
        <begin position="1"/>
        <end position="10"/>
    </location>
</feature>
<keyword evidence="14" id="KW-0131">Cell cycle</keyword>
<keyword evidence="11" id="KW-0995">Kinetochore</keyword>
<dbReference type="AlphaFoldDB" id="A0A9P5T9U3"/>
<dbReference type="GO" id="GO:0008608">
    <property type="term" value="P:attachment of spindle microtubules to kinetochore"/>
    <property type="evidence" value="ECO:0007669"/>
    <property type="project" value="InterPro"/>
</dbReference>
<dbReference type="GO" id="GO:0005874">
    <property type="term" value="C:microtubule"/>
    <property type="evidence" value="ECO:0007669"/>
    <property type="project" value="UniProtKB-KW"/>
</dbReference>
<feature type="compositionally biased region" description="Low complexity" evidence="16">
    <location>
        <begin position="427"/>
        <end position="447"/>
    </location>
</feature>
<gene>
    <name evidence="17" type="ORF">DFH94DRAFT_399454</name>
</gene>
<dbReference type="GO" id="GO:0042729">
    <property type="term" value="C:DASH complex"/>
    <property type="evidence" value="ECO:0007669"/>
    <property type="project" value="InterPro"/>
</dbReference>
<evidence type="ECO:0000256" key="16">
    <source>
        <dbReference type="SAM" id="MobiDB-lite"/>
    </source>
</evidence>
<evidence type="ECO:0000256" key="5">
    <source>
        <dbReference type="ARBA" id="ARBA00014520"/>
    </source>
</evidence>
<feature type="compositionally biased region" description="Acidic residues" evidence="16">
    <location>
        <begin position="529"/>
        <end position="548"/>
    </location>
</feature>
<feature type="region of interest" description="Disordered" evidence="16">
    <location>
        <begin position="460"/>
        <end position="509"/>
    </location>
</feature>
<keyword evidence="18" id="KW-1185">Reference proteome</keyword>
<feature type="region of interest" description="Disordered" evidence="16">
    <location>
        <begin position="560"/>
        <end position="591"/>
    </location>
</feature>
<dbReference type="Proteomes" id="UP000759537">
    <property type="component" value="Unassembled WGS sequence"/>
</dbReference>
<evidence type="ECO:0000256" key="14">
    <source>
        <dbReference type="ARBA" id="ARBA00023306"/>
    </source>
</evidence>
<evidence type="ECO:0000256" key="9">
    <source>
        <dbReference type="ARBA" id="ARBA00022701"/>
    </source>
</evidence>
<comment type="subcellular location">
    <subcellularLocation>
        <location evidence="3">Chromosome</location>
        <location evidence="3">Centromere</location>
        <location evidence="3">Kinetochore</location>
    </subcellularLocation>
    <subcellularLocation>
        <location evidence="2">Cytoplasm</location>
        <location evidence="2">Cytoskeleton</location>
        <location evidence="2">Spindle</location>
    </subcellularLocation>
    <subcellularLocation>
        <location evidence="1">Nucleus</location>
    </subcellularLocation>
</comment>
<reference evidence="17" key="2">
    <citation type="journal article" date="2020" name="Nat. Commun.">
        <title>Large-scale genome sequencing of mycorrhizal fungi provides insights into the early evolution of symbiotic traits.</title>
        <authorList>
            <person name="Miyauchi S."/>
            <person name="Kiss E."/>
            <person name="Kuo A."/>
            <person name="Drula E."/>
            <person name="Kohler A."/>
            <person name="Sanchez-Garcia M."/>
            <person name="Morin E."/>
            <person name="Andreopoulos B."/>
            <person name="Barry K.W."/>
            <person name="Bonito G."/>
            <person name="Buee M."/>
            <person name="Carver A."/>
            <person name="Chen C."/>
            <person name="Cichocki N."/>
            <person name="Clum A."/>
            <person name="Culley D."/>
            <person name="Crous P.W."/>
            <person name="Fauchery L."/>
            <person name="Girlanda M."/>
            <person name="Hayes R.D."/>
            <person name="Keri Z."/>
            <person name="LaButti K."/>
            <person name="Lipzen A."/>
            <person name="Lombard V."/>
            <person name="Magnuson J."/>
            <person name="Maillard F."/>
            <person name="Murat C."/>
            <person name="Nolan M."/>
            <person name="Ohm R.A."/>
            <person name="Pangilinan J."/>
            <person name="Pereira M.F."/>
            <person name="Perotto S."/>
            <person name="Peter M."/>
            <person name="Pfister S."/>
            <person name="Riley R."/>
            <person name="Sitrit Y."/>
            <person name="Stielow J.B."/>
            <person name="Szollosi G."/>
            <person name="Zifcakova L."/>
            <person name="Stursova M."/>
            <person name="Spatafora J.W."/>
            <person name="Tedersoo L."/>
            <person name="Vaario L.M."/>
            <person name="Yamada A."/>
            <person name="Yan M."/>
            <person name="Wang P."/>
            <person name="Xu J."/>
            <person name="Bruns T."/>
            <person name="Baldrian P."/>
            <person name="Vilgalys R."/>
            <person name="Dunand C."/>
            <person name="Henrissat B."/>
            <person name="Grigoriev I.V."/>
            <person name="Hibbett D."/>
            <person name="Nagy L.G."/>
            <person name="Martin F.M."/>
        </authorList>
    </citation>
    <scope>NUCLEOTIDE SEQUENCE</scope>
    <source>
        <strain evidence="17">Prilba</strain>
    </source>
</reference>
<evidence type="ECO:0000256" key="12">
    <source>
        <dbReference type="ARBA" id="ARBA00023212"/>
    </source>
</evidence>
<dbReference type="PANTHER" id="PTHR28200">
    <property type="entry name" value="DASH COMPLEX SUBUNIT ASK1"/>
    <property type="match status" value="1"/>
</dbReference>
<dbReference type="PANTHER" id="PTHR28200:SF1">
    <property type="entry name" value="DASH COMPLEX SUBUNIT ASK1"/>
    <property type="match status" value="1"/>
</dbReference>
<name>A0A9P5T9U3_9AGAM</name>
<proteinExistence type="inferred from homology"/>
<accession>A0A9P5T9U3</accession>
<dbReference type="GO" id="GO:0051301">
    <property type="term" value="P:cell division"/>
    <property type="evidence" value="ECO:0007669"/>
    <property type="project" value="UniProtKB-KW"/>
</dbReference>
<evidence type="ECO:0000256" key="6">
    <source>
        <dbReference type="ARBA" id="ARBA00022454"/>
    </source>
</evidence>
<dbReference type="OrthoDB" id="5573898at2759"/>
<evidence type="ECO:0000256" key="4">
    <source>
        <dbReference type="ARBA" id="ARBA00010731"/>
    </source>
</evidence>
<dbReference type="Pfam" id="PF08655">
    <property type="entry name" value="DASH_Ask1"/>
    <property type="match status" value="1"/>
</dbReference>
<dbReference type="EMBL" id="WHVB01000006">
    <property type="protein sequence ID" value="KAF8481552.1"/>
    <property type="molecule type" value="Genomic_DNA"/>
</dbReference>
<feature type="compositionally biased region" description="Low complexity" evidence="16">
    <location>
        <begin position="495"/>
        <end position="504"/>
    </location>
</feature>
<dbReference type="GO" id="GO:0072686">
    <property type="term" value="C:mitotic spindle"/>
    <property type="evidence" value="ECO:0007669"/>
    <property type="project" value="InterPro"/>
</dbReference>
<feature type="region of interest" description="Disordered" evidence="16">
    <location>
        <begin position="631"/>
        <end position="657"/>
    </location>
</feature>
<dbReference type="GO" id="GO:0044732">
    <property type="term" value="C:mitotic spindle pole body"/>
    <property type="evidence" value="ECO:0007669"/>
    <property type="project" value="TreeGrafter"/>
</dbReference>
<reference evidence="17" key="1">
    <citation type="submission" date="2019-10" db="EMBL/GenBank/DDBJ databases">
        <authorList>
            <consortium name="DOE Joint Genome Institute"/>
            <person name="Kuo A."/>
            <person name="Miyauchi S."/>
            <person name="Kiss E."/>
            <person name="Drula E."/>
            <person name="Kohler A."/>
            <person name="Sanchez-Garcia M."/>
            <person name="Andreopoulos B."/>
            <person name="Barry K.W."/>
            <person name="Bonito G."/>
            <person name="Buee M."/>
            <person name="Carver A."/>
            <person name="Chen C."/>
            <person name="Cichocki N."/>
            <person name="Clum A."/>
            <person name="Culley D."/>
            <person name="Crous P.W."/>
            <person name="Fauchery L."/>
            <person name="Girlanda M."/>
            <person name="Hayes R."/>
            <person name="Keri Z."/>
            <person name="LaButti K."/>
            <person name="Lipzen A."/>
            <person name="Lombard V."/>
            <person name="Magnuson J."/>
            <person name="Maillard F."/>
            <person name="Morin E."/>
            <person name="Murat C."/>
            <person name="Nolan M."/>
            <person name="Ohm R."/>
            <person name="Pangilinan J."/>
            <person name="Pereira M."/>
            <person name="Perotto S."/>
            <person name="Peter M."/>
            <person name="Riley R."/>
            <person name="Sitrit Y."/>
            <person name="Stielow B."/>
            <person name="Szollosi G."/>
            <person name="Zifcakova L."/>
            <person name="Stursova M."/>
            <person name="Spatafora J.W."/>
            <person name="Tedersoo L."/>
            <person name="Vaario L.-M."/>
            <person name="Yamada A."/>
            <person name="Yan M."/>
            <person name="Wang P."/>
            <person name="Xu J."/>
            <person name="Bruns T."/>
            <person name="Baldrian P."/>
            <person name="Vilgalys R."/>
            <person name="Henrissat B."/>
            <person name="Grigoriev I.V."/>
            <person name="Hibbett D."/>
            <person name="Nagy L.G."/>
            <person name="Martin F.M."/>
        </authorList>
    </citation>
    <scope>NUCLEOTIDE SEQUENCE</scope>
    <source>
        <strain evidence="17">Prilba</strain>
    </source>
</reference>
<keyword evidence="10" id="KW-0498">Mitosis</keyword>
<feature type="region of interest" description="Disordered" evidence="16">
    <location>
        <begin position="528"/>
        <end position="548"/>
    </location>
</feature>
<keyword evidence="7" id="KW-0963">Cytoplasm</keyword>
<evidence type="ECO:0000313" key="17">
    <source>
        <dbReference type="EMBL" id="KAF8481552.1"/>
    </source>
</evidence>
<keyword evidence="8" id="KW-0132">Cell division</keyword>
<dbReference type="InterPro" id="IPR013964">
    <property type="entry name" value="DASH_Ask1"/>
</dbReference>
<comment type="similarity">
    <text evidence="4">Belongs to the DASH complex ASK1 family.</text>
</comment>
<evidence type="ECO:0000256" key="8">
    <source>
        <dbReference type="ARBA" id="ARBA00022618"/>
    </source>
</evidence>
<comment type="caution">
    <text evidence="17">The sequence shown here is derived from an EMBL/GenBank/DDBJ whole genome shotgun (WGS) entry which is preliminary data.</text>
</comment>
<feature type="compositionally biased region" description="Basic and acidic residues" evidence="16">
    <location>
        <begin position="123"/>
        <end position="133"/>
    </location>
</feature>
<keyword evidence="15" id="KW-0137">Centromere</keyword>
<evidence type="ECO:0000313" key="18">
    <source>
        <dbReference type="Proteomes" id="UP000759537"/>
    </source>
</evidence>
<feature type="compositionally biased region" description="Acidic residues" evidence="16">
    <location>
        <begin position="568"/>
        <end position="588"/>
    </location>
</feature>
<keyword evidence="12" id="KW-0206">Cytoskeleton</keyword>
<protein>
    <recommendedName>
        <fullName evidence="5">DASH complex subunit ASK1</fullName>
    </recommendedName>
</protein>
<evidence type="ECO:0000256" key="1">
    <source>
        <dbReference type="ARBA" id="ARBA00004123"/>
    </source>
</evidence>
<evidence type="ECO:0000256" key="7">
    <source>
        <dbReference type="ARBA" id="ARBA00022490"/>
    </source>
</evidence>
<feature type="region of interest" description="Disordered" evidence="16">
    <location>
        <begin position="371"/>
        <end position="398"/>
    </location>
</feature>
<evidence type="ECO:0000256" key="11">
    <source>
        <dbReference type="ARBA" id="ARBA00022838"/>
    </source>
</evidence>
<feature type="region of interest" description="Disordered" evidence="16">
    <location>
        <begin position="1"/>
        <end position="29"/>
    </location>
</feature>
<keyword evidence="9" id="KW-0493">Microtubule</keyword>